<evidence type="ECO:0000313" key="1">
    <source>
        <dbReference type="EMBL" id="GCL37999.1"/>
    </source>
</evidence>
<organism evidence="1 2">
    <name type="scientific">Sphaerospermopsis reniformis</name>
    <dbReference type="NCBI Taxonomy" id="531300"/>
    <lineage>
        <taxon>Bacteria</taxon>
        <taxon>Bacillati</taxon>
        <taxon>Cyanobacteriota</taxon>
        <taxon>Cyanophyceae</taxon>
        <taxon>Nostocales</taxon>
        <taxon>Aphanizomenonaceae</taxon>
        <taxon>Sphaerospermopsis</taxon>
    </lineage>
</organism>
<reference evidence="2" key="1">
    <citation type="submission" date="2019-02" db="EMBL/GenBank/DDBJ databases">
        <title>Draft genome sequence of Sphaerospermopsis reniformis NIES-1949.</title>
        <authorList>
            <person name="Yamaguchi H."/>
            <person name="Suzuki S."/>
            <person name="Kawachi M."/>
        </authorList>
    </citation>
    <scope>NUCLEOTIDE SEQUENCE [LARGE SCALE GENOMIC DNA]</scope>
    <source>
        <strain evidence="2">NIES-1949</strain>
    </source>
</reference>
<dbReference type="EMBL" id="BJCE01000109">
    <property type="protein sequence ID" value="GCL37999.1"/>
    <property type="molecule type" value="Genomic_DNA"/>
</dbReference>
<protein>
    <recommendedName>
        <fullName evidence="3">DUF29 domain-containing protein</fullName>
    </recommendedName>
</protein>
<dbReference type="PANTHER" id="PTHR34235:SF3">
    <property type="entry name" value="SLR1203 PROTEIN"/>
    <property type="match status" value="1"/>
</dbReference>
<dbReference type="Proteomes" id="UP000300142">
    <property type="component" value="Unassembled WGS sequence"/>
</dbReference>
<dbReference type="RefSeq" id="WP_137668014.1">
    <property type="nucleotide sequence ID" value="NZ_BJCE01000109.1"/>
</dbReference>
<name>A0A479ZZD2_9CYAN</name>
<comment type="caution">
    <text evidence="1">The sequence shown here is derived from an EMBL/GenBank/DDBJ whole genome shotgun (WGS) entry which is preliminary data.</text>
</comment>
<dbReference type="AlphaFoldDB" id="A0A479ZZD2"/>
<accession>A0A479ZZD2</accession>
<evidence type="ECO:0008006" key="3">
    <source>
        <dbReference type="Google" id="ProtNLM"/>
    </source>
</evidence>
<dbReference type="Gene3D" id="1.20.1220.20">
    <property type="entry name" value="Uncharcterised protein PF01724"/>
    <property type="match status" value="1"/>
</dbReference>
<sequence>MLLPVELANQTLYEQDYYLWLRTTINQLRAGQFSSVDLENLIEELETMGRSQKRAIESLLIRLLEHLLKLKYWDSERERNEGHWKGEIRTFRRQIKKELKDSPSLKPYILEIFEECYEEARKEASDRSQLPLDTFPINPIGSLEQVLDDNWFVGR</sequence>
<proteinExistence type="predicted"/>
<gene>
    <name evidence="1" type="ORF">SR1949_31120</name>
</gene>
<dbReference type="InterPro" id="IPR002636">
    <property type="entry name" value="DUF29"/>
</dbReference>
<keyword evidence="2" id="KW-1185">Reference proteome</keyword>
<evidence type="ECO:0000313" key="2">
    <source>
        <dbReference type="Proteomes" id="UP000300142"/>
    </source>
</evidence>
<dbReference type="PANTHER" id="PTHR34235">
    <property type="entry name" value="SLR1203 PROTEIN-RELATED"/>
    <property type="match status" value="1"/>
</dbReference>
<dbReference type="Pfam" id="PF01724">
    <property type="entry name" value="DUF29"/>
    <property type="match status" value="1"/>
</dbReference>